<keyword evidence="2" id="KW-1185">Reference proteome</keyword>
<accession>A0ABP7Y0F9</accession>
<proteinExistence type="predicted"/>
<dbReference type="RefSeq" id="WP_344735361.1">
    <property type="nucleotide sequence ID" value="NZ_BAAAZH010000033.1"/>
</dbReference>
<evidence type="ECO:0000313" key="1">
    <source>
        <dbReference type="EMBL" id="GAA4128808.1"/>
    </source>
</evidence>
<organism evidence="1 2">
    <name type="scientific">Nocardioides fonticola</name>
    <dbReference type="NCBI Taxonomy" id="450363"/>
    <lineage>
        <taxon>Bacteria</taxon>
        <taxon>Bacillati</taxon>
        <taxon>Actinomycetota</taxon>
        <taxon>Actinomycetes</taxon>
        <taxon>Propionibacteriales</taxon>
        <taxon>Nocardioidaceae</taxon>
        <taxon>Nocardioides</taxon>
    </lineage>
</organism>
<protein>
    <submittedName>
        <fullName evidence="1">Uncharacterized protein</fullName>
    </submittedName>
</protein>
<gene>
    <name evidence="1" type="ORF">GCM10022215_40690</name>
</gene>
<comment type="caution">
    <text evidence="1">The sequence shown here is derived from an EMBL/GenBank/DDBJ whole genome shotgun (WGS) entry which is preliminary data.</text>
</comment>
<reference evidence="2" key="1">
    <citation type="journal article" date="2019" name="Int. J. Syst. Evol. Microbiol.">
        <title>The Global Catalogue of Microorganisms (GCM) 10K type strain sequencing project: providing services to taxonomists for standard genome sequencing and annotation.</title>
        <authorList>
            <consortium name="The Broad Institute Genomics Platform"/>
            <consortium name="The Broad Institute Genome Sequencing Center for Infectious Disease"/>
            <person name="Wu L."/>
            <person name="Ma J."/>
        </authorList>
    </citation>
    <scope>NUCLEOTIDE SEQUENCE [LARGE SCALE GENOMIC DNA]</scope>
    <source>
        <strain evidence="2">JCM 16703</strain>
    </source>
</reference>
<dbReference type="Proteomes" id="UP001501495">
    <property type="component" value="Unassembled WGS sequence"/>
</dbReference>
<name>A0ABP7Y0F9_9ACTN</name>
<evidence type="ECO:0000313" key="2">
    <source>
        <dbReference type="Proteomes" id="UP001501495"/>
    </source>
</evidence>
<sequence>MISPRDRAAVTALLKKRGAKARRGHLRLAVGDLYWYVVLRASGAGAAASWTLEIGCWVPELTPEPEGGAIDCPLLLDVAVGGDQDVVAAAEAVVDGLAAVGTLGELPAWIAAHPSALVDRVLRDRLEAR</sequence>
<dbReference type="EMBL" id="BAAAZH010000033">
    <property type="protein sequence ID" value="GAA4128808.1"/>
    <property type="molecule type" value="Genomic_DNA"/>
</dbReference>